<evidence type="ECO:0000313" key="2">
    <source>
        <dbReference type="EMBL" id="EGG14089.1"/>
    </source>
</evidence>
<dbReference type="GO" id="GO:0016477">
    <property type="term" value="P:cell migration"/>
    <property type="evidence" value="ECO:0007669"/>
    <property type="project" value="TreeGrafter"/>
</dbReference>
<sequence>MINNSNNNNKNSTTSTTNNNVGKRIIEKKIDYSKYRSIGGAFNINDLPHILIREILEMYQMHENSVIKQVMVDGAGGMMSMYDTTTIGIPSRRGRMLSSHVSPMINNVVLRLSLVCKLWSRVIVPSLPRTKFSISTRNELESFIKLSHYSITYPMKFIPTSSQYLKALSHMYPAGSSKAAANLARYGHYPYQFQTLYLVVSREQIAFTPTSIIPMQIYDLLIPSHDQSTLEEEEEDSSDVVSIQENQLKSIVFKTNVDQDKEDVEYLLRAILNNSSLTKIKITGPINANCYSTLAKILAKPNCAVQTLCLASTFRYRADTSGLKDTRLDFVQALEQCKSLTKLDMSKIEFANDSGALLSKYLQVVTGKNGLVHLSLDKTALRDLPASVMLASVPSTTLRYLKGEFGQSTITAIIPYLQENKSLETLDLCGSSVRAGAIEERLFNAIAEHKNLRTVILSGLNIVKQNPPPQEFPPPPQQDLPPHDNWEQHNNWAQQQWQENNQVNGEMWGNQEMDEENTSTSNIWQDLASYNFDRMNFMPKNDNYTHISLANFKLTVKESKQLFAHLKTHHHGLVSLDVSNNQLEGCHQELIACIVTNPTLHSLNLANNRLGQVFPHSANLLTALKLNKYLTRVDISSNGIRDTYGALVADYIQSNKVVKHLAIGGNSFGLPTAHKLQSALSINKTLLSFSLQSTELDVIGLECILSPLAFHPNLTIANLRNTIDQSNIDFFLSNLSIGYNFEELDGGWESESDVDVEFEEDEEDEEDEEG</sequence>
<dbReference type="EMBL" id="GL883029">
    <property type="protein sequence ID" value="EGG14089.1"/>
    <property type="molecule type" value="Genomic_DNA"/>
</dbReference>
<proteinExistence type="predicted"/>
<dbReference type="InterPro" id="IPR051279">
    <property type="entry name" value="PP1-Reg/Actin-Interact_Protein"/>
</dbReference>
<dbReference type="OMA" id="CKFWMEM"/>
<dbReference type="PANTHER" id="PTHR24112:SF66">
    <property type="entry name" value="LEUCINE-RICH REPEAT, ISOFORM F"/>
    <property type="match status" value="1"/>
</dbReference>
<reference evidence="3" key="1">
    <citation type="journal article" date="2011" name="Genome Res.">
        <title>Phylogeny-wide analysis of social amoeba genomes highlights ancient origins for complex intercellular communication.</title>
        <authorList>
            <person name="Heidel A.J."/>
            <person name="Lawal H.M."/>
            <person name="Felder M."/>
            <person name="Schilde C."/>
            <person name="Helps N.R."/>
            <person name="Tunggal B."/>
            <person name="Rivero F."/>
            <person name="John U."/>
            <person name="Schleicher M."/>
            <person name="Eichinger L."/>
            <person name="Platzer M."/>
            <person name="Noegel A.A."/>
            <person name="Schaap P."/>
            <person name="Gloeckner G."/>
        </authorList>
    </citation>
    <scope>NUCLEOTIDE SEQUENCE [LARGE SCALE GENOMIC DNA]</scope>
    <source>
        <strain evidence="3">SH3</strain>
    </source>
</reference>
<dbReference type="GO" id="GO:0005886">
    <property type="term" value="C:plasma membrane"/>
    <property type="evidence" value="ECO:0007669"/>
    <property type="project" value="TreeGrafter"/>
</dbReference>
<feature type="region of interest" description="Disordered" evidence="1">
    <location>
        <begin position="748"/>
        <end position="770"/>
    </location>
</feature>
<dbReference type="SUPFAM" id="SSF52047">
    <property type="entry name" value="RNI-like"/>
    <property type="match status" value="2"/>
</dbReference>
<dbReference type="Proteomes" id="UP000007797">
    <property type="component" value="Unassembled WGS sequence"/>
</dbReference>
<organism evidence="2 3">
    <name type="scientific">Cavenderia fasciculata</name>
    <name type="common">Slime mold</name>
    <name type="synonym">Dictyostelium fasciculatum</name>
    <dbReference type="NCBI Taxonomy" id="261658"/>
    <lineage>
        <taxon>Eukaryota</taxon>
        <taxon>Amoebozoa</taxon>
        <taxon>Evosea</taxon>
        <taxon>Eumycetozoa</taxon>
        <taxon>Dictyostelia</taxon>
        <taxon>Acytosteliales</taxon>
        <taxon>Cavenderiaceae</taxon>
        <taxon>Cavenderia</taxon>
    </lineage>
</organism>
<dbReference type="RefSeq" id="XP_004350797.1">
    <property type="nucleotide sequence ID" value="XM_004350746.1"/>
</dbReference>
<keyword evidence="3" id="KW-1185">Reference proteome</keyword>
<dbReference type="GO" id="GO:0030027">
    <property type="term" value="C:lamellipodium"/>
    <property type="evidence" value="ECO:0007669"/>
    <property type="project" value="TreeGrafter"/>
</dbReference>
<protein>
    <submittedName>
        <fullName evidence="2">Leucine-rich repeat-containing protein</fullName>
    </submittedName>
</protein>
<dbReference type="OrthoDB" id="120976at2759"/>
<evidence type="ECO:0000256" key="1">
    <source>
        <dbReference type="SAM" id="MobiDB-lite"/>
    </source>
</evidence>
<dbReference type="Gene3D" id="3.80.10.10">
    <property type="entry name" value="Ribonuclease Inhibitor"/>
    <property type="match status" value="3"/>
</dbReference>
<dbReference type="GeneID" id="14865386"/>
<dbReference type="AlphaFoldDB" id="F4QEE2"/>
<dbReference type="PANTHER" id="PTHR24112">
    <property type="entry name" value="LEUCINE-RICH REPEAT, ISOFORM F-RELATED"/>
    <property type="match status" value="1"/>
</dbReference>
<feature type="region of interest" description="Disordered" evidence="1">
    <location>
        <begin position="1"/>
        <end position="20"/>
    </location>
</feature>
<name>F4QEE2_CACFS</name>
<dbReference type="GO" id="GO:0034315">
    <property type="term" value="P:regulation of Arp2/3 complex-mediated actin nucleation"/>
    <property type="evidence" value="ECO:0007669"/>
    <property type="project" value="TreeGrafter"/>
</dbReference>
<gene>
    <name evidence="2" type="ORF">DFA_11853</name>
</gene>
<dbReference type="STRING" id="1054147.F4QEE2"/>
<dbReference type="KEGG" id="dfa:DFA_11853"/>
<dbReference type="InterPro" id="IPR032675">
    <property type="entry name" value="LRR_dom_sf"/>
</dbReference>
<accession>F4QEE2</accession>
<evidence type="ECO:0000313" key="3">
    <source>
        <dbReference type="Proteomes" id="UP000007797"/>
    </source>
</evidence>